<feature type="chain" id="PRO_5005172005" evidence="3">
    <location>
        <begin position="19"/>
        <end position="266"/>
    </location>
</feature>
<protein>
    <submittedName>
        <fullName evidence="4">Uncharacterized protein</fullName>
    </submittedName>
</protein>
<keyword evidence="2" id="KW-0067">ATP-binding</keyword>
<dbReference type="Pfam" id="PF03969">
    <property type="entry name" value="AFG1_ATPase"/>
    <property type="match status" value="1"/>
</dbReference>
<evidence type="ECO:0000313" key="5">
    <source>
        <dbReference type="Proteomes" id="UP000054097"/>
    </source>
</evidence>
<dbReference type="GO" id="GO:0016887">
    <property type="term" value="F:ATP hydrolysis activity"/>
    <property type="evidence" value="ECO:0007669"/>
    <property type="project" value="InterPro"/>
</dbReference>
<feature type="signal peptide" evidence="3">
    <location>
        <begin position="1"/>
        <end position="18"/>
    </location>
</feature>
<gene>
    <name evidence="4" type="ORF">M408DRAFT_328678</name>
</gene>
<evidence type="ECO:0000313" key="4">
    <source>
        <dbReference type="EMBL" id="KIM29404.1"/>
    </source>
</evidence>
<dbReference type="GO" id="GO:0006515">
    <property type="term" value="P:protein quality control for misfolded or incompletely synthesized proteins"/>
    <property type="evidence" value="ECO:0007669"/>
    <property type="project" value="TreeGrafter"/>
</dbReference>
<sequence length="266" mass="30411">MILRRFLECLLRFGVVFVMTSNRHPTKLYKNGIQRASFVPAIELIMNKFDVTDLDSGTDYRKMPRALSNVYFSPLSPENTTEIDKIFSAITEQDGPVVQNREIDIWGRKLKIPESSDNIAKFTFAQLCGKPLSAADYLEVTKKFGTVFVLDVPKMGMNEKDMARRFITFIDACYENHTKLFTTSEVPVYQVFSDDRSENHSDDKKEQIRTMLEEQGLAIQQVGTSSMFNGEEELFAFARACSRLIQMGTQEWAMTAGHEDKHAMIL</sequence>
<keyword evidence="1" id="KW-0547">Nucleotide-binding</keyword>
<evidence type="ECO:0000256" key="3">
    <source>
        <dbReference type="SAM" id="SignalP"/>
    </source>
</evidence>
<dbReference type="InterPro" id="IPR005654">
    <property type="entry name" value="ATPase_AFG1-like"/>
</dbReference>
<reference evidence="5" key="2">
    <citation type="submission" date="2015-01" db="EMBL/GenBank/DDBJ databases">
        <title>Evolutionary Origins and Diversification of the Mycorrhizal Mutualists.</title>
        <authorList>
            <consortium name="DOE Joint Genome Institute"/>
            <consortium name="Mycorrhizal Genomics Consortium"/>
            <person name="Kohler A."/>
            <person name="Kuo A."/>
            <person name="Nagy L.G."/>
            <person name="Floudas D."/>
            <person name="Copeland A."/>
            <person name="Barry K.W."/>
            <person name="Cichocki N."/>
            <person name="Veneault-Fourrey C."/>
            <person name="LaButti K."/>
            <person name="Lindquist E.A."/>
            <person name="Lipzen A."/>
            <person name="Lundell T."/>
            <person name="Morin E."/>
            <person name="Murat C."/>
            <person name="Riley R."/>
            <person name="Ohm R."/>
            <person name="Sun H."/>
            <person name="Tunlid A."/>
            <person name="Henrissat B."/>
            <person name="Grigoriev I.V."/>
            <person name="Hibbett D.S."/>
            <person name="Martin F."/>
        </authorList>
    </citation>
    <scope>NUCLEOTIDE SEQUENCE [LARGE SCALE GENOMIC DNA]</scope>
    <source>
        <strain evidence="5">MAFF 305830</strain>
    </source>
</reference>
<dbReference type="Proteomes" id="UP000054097">
    <property type="component" value="Unassembled WGS sequence"/>
</dbReference>
<evidence type="ECO:0000256" key="1">
    <source>
        <dbReference type="ARBA" id="ARBA00022741"/>
    </source>
</evidence>
<dbReference type="PANTHER" id="PTHR12169">
    <property type="entry name" value="ATPASE N2B"/>
    <property type="match status" value="1"/>
</dbReference>
<dbReference type="OrthoDB" id="548867at2759"/>
<reference evidence="4 5" key="1">
    <citation type="submission" date="2014-04" db="EMBL/GenBank/DDBJ databases">
        <authorList>
            <consortium name="DOE Joint Genome Institute"/>
            <person name="Kuo A."/>
            <person name="Zuccaro A."/>
            <person name="Kohler A."/>
            <person name="Nagy L.G."/>
            <person name="Floudas D."/>
            <person name="Copeland A."/>
            <person name="Barry K.W."/>
            <person name="Cichocki N."/>
            <person name="Veneault-Fourrey C."/>
            <person name="LaButti K."/>
            <person name="Lindquist E.A."/>
            <person name="Lipzen A."/>
            <person name="Lundell T."/>
            <person name="Morin E."/>
            <person name="Murat C."/>
            <person name="Sun H."/>
            <person name="Tunlid A."/>
            <person name="Henrissat B."/>
            <person name="Grigoriev I.V."/>
            <person name="Hibbett D.S."/>
            <person name="Martin F."/>
            <person name="Nordberg H.P."/>
            <person name="Cantor M.N."/>
            <person name="Hua S.X."/>
        </authorList>
    </citation>
    <scope>NUCLEOTIDE SEQUENCE [LARGE SCALE GENOMIC DNA]</scope>
    <source>
        <strain evidence="4 5">MAFF 305830</strain>
    </source>
</reference>
<dbReference type="AlphaFoldDB" id="A0A0C3BBA1"/>
<dbReference type="NCBIfam" id="NF040713">
    <property type="entry name" value="ZapE"/>
    <property type="match status" value="1"/>
</dbReference>
<organism evidence="4 5">
    <name type="scientific">Serendipita vermifera MAFF 305830</name>
    <dbReference type="NCBI Taxonomy" id="933852"/>
    <lineage>
        <taxon>Eukaryota</taxon>
        <taxon>Fungi</taxon>
        <taxon>Dikarya</taxon>
        <taxon>Basidiomycota</taxon>
        <taxon>Agaricomycotina</taxon>
        <taxon>Agaricomycetes</taxon>
        <taxon>Sebacinales</taxon>
        <taxon>Serendipitaceae</taxon>
        <taxon>Serendipita</taxon>
    </lineage>
</organism>
<accession>A0A0C3BBA1</accession>
<evidence type="ECO:0000256" key="2">
    <source>
        <dbReference type="ARBA" id="ARBA00022840"/>
    </source>
</evidence>
<dbReference type="GO" id="GO:0005524">
    <property type="term" value="F:ATP binding"/>
    <property type="evidence" value="ECO:0007669"/>
    <property type="project" value="UniProtKB-KW"/>
</dbReference>
<dbReference type="HOGENOM" id="CLU_008681_0_3_1"/>
<proteinExistence type="predicted"/>
<dbReference type="GO" id="GO:0005739">
    <property type="term" value="C:mitochondrion"/>
    <property type="evidence" value="ECO:0007669"/>
    <property type="project" value="TreeGrafter"/>
</dbReference>
<keyword evidence="5" id="KW-1185">Reference proteome</keyword>
<dbReference type="EMBL" id="KN824288">
    <property type="protein sequence ID" value="KIM29404.1"/>
    <property type="molecule type" value="Genomic_DNA"/>
</dbReference>
<keyword evidence="3" id="KW-0732">Signal</keyword>
<dbReference type="PANTHER" id="PTHR12169:SF6">
    <property type="entry name" value="AFG1-LIKE ATPASE"/>
    <property type="match status" value="1"/>
</dbReference>
<dbReference type="STRING" id="933852.A0A0C3BBA1"/>
<name>A0A0C3BBA1_SERVB</name>